<dbReference type="SUPFAM" id="SSF46955">
    <property type="entry name" value="Putative DNA-binding domain"/>
    <property type="match status" value="1"/>
</dbReference>
<protein>
    <submittedName>
        <fullName evidence="1">AlpA family transcriptional regulator</fullName>
    </submittedName>
</protein>
<comment type="caution">
    <text evidence="1">The sequence shown here is derived from an EMBL/GenBank/DDBJ whole genome shotgun (WGS) entry which is preliminary data.</text>
</comment>
<sequence length="78" mass="8920">MQTRQDPHGRDRLIRLPEVESATGCKKSTIYKLLKDGSFPRPVRLSSRMVAWSEVAVQRWVQDRIQGVTREGEGNCHA</sequence>
<dbReference type="InterPro" id="IPR010260">
    <property type="entry name" value="AlpA"/>
</dbReference>
<reference evidence="1 2" key="1">
    <citation type="submission" date="2022-09" db="EMBL/GenBank/DDBJ databases">
        <title>Draft genome of isolate Be4.</title>
        <authorList>
            <person name="Sanchez-Castro I."/>
            <person name="Martinez-Rodriguez P."/>
            <person name="Descostes M."/>
            <person name="Merroun M."/>
        </authorList>
    </citation>
    <scope>NUCLEOTIDE SEQUENCE [LARGE SCALE GENOMIC DNA]</scope>
    <source>
        <strain evidence="1 2">Be4</strain>
    </source>
</reference>
<proteinExistence type="predicted"/>
<keyword evidence="2" id="KW-1185">Reference proteome</keyword>
<accession>A0ABT2PI50</accession>
<name>A0ABT2PI50_9BURK</name>
<organism evidence="1 2">
    <name type="scientific">Acidovorax bellezanensis</name>
    <dbReference type="NCBI Taxonomy" id="2976702"/>
    <lineage>
        <taxon>Bacteria</taxon>
        <taxon>Pseudomonadati</taxon>
        <taxon>Pseudomonadota</taxon>
        <taxon>Betaproteobacteria</taxon>
        <taxon>Burkholderiales</taxon>
        <taxon>Comamonadaceae</taxon>
        <taxon>Acidovorax</taxon>
    </lineage>
</organism>
<dbReference type="Pfam" id="PF05930">
    <property type="entry name" value="Phage_AlpA"/>
    <property type="match status" value="1"/>
</dbReference>
<evidence type="ECO:0000313" key="2">
    <source>
        <dbReference type="Proteomes" id="UP001525968"/>
    </source>
</evidence>
<dbReference type="Proteomes" id="UP001525968">
    <property type="component" value="Unassembled WGS sequence"/>
</dbReference>
<dbReference type="PANTHER" id="PTHR36154:SF1">
    <property type="entry name" value="DNA-BINDING TRANSCRIPTIONAL ACTIVATOR ALPA"/>
    <property type="match status" value="1"/>
</dbReference>
<dbReference type="RefSeq" id="WP_261499134.1">
    <property type="nucleotide sequence ID" value="NZ_JAODYH010000003.1"/>
</dbReference>
<dbReference type="PANTHER" id="PTHR36154">
    <property type="entry name" value="DNA-BINDING TRANSCRIPTIONAL ACTIVATOR ALPA"/>
    <property type="match status" value="1"/>
</dbReference>
<dbReference type="InterPro" id="IPR009061">
    <property type="entry name" value="DNA-bd_dom_put_sf"/>
</dbReference>
<dbReference type="EMBL" id="JAODYH010000003">
    <property type="protein sequence ID" value="MCT9810145.1"/>
    <property type="molecule type" value="Genomic_DNA"/>
</dbReference>
<gene>
    <name evidence="1" type="ORF">N0K08_05845</name>
</gene>
<dbReference type="Gene3D" id="1.10.238.160">
    <property type="match status" value="1"/>
</dbReference>
<evidence type="ECO:0000313" key="1">
    <source>
        <dbReference type="EMBL" id="MCT9810145.1"/>
    </source>
</evidence>
<dbReference type="InterPro" id="IPR052931">
    <property type="entry name" value="Prophage_regulatory_activator"/>
</dbReference>